<keyword evidence="1" id="KW-0812">Transmembrane</keyword>
<protein>
    <submittedName>
        <fullName evidence="2">Uncharacterized protein</fullName>
    </submittedName>
</protein>
<feature type="transmembrane region" description="Helical" evidence="1">
    <location>
        <begin position="97"/>
        <end position="118"/>
    </location>
</feature>
<reference evidence="2 3" key="1">
    <citation type="submission" date="2020-06" db="EMBL/GenBank/DDBJ databases">
        <authorList>
            <person name="Li R."/>
            <person name="Bekaert M."/>
        </authorList>
    </citation>
    <scope>NUCLEOTIDE SEQUENCE [LARGE SCALE GENOMIC DNA]</scope>
    <source>
        <strain evidence="3">wild</strain>
    </source>
</reference>
<dbReference type="SUPFAM" id="SSF103473">
    <property type="entry name" value="MFS general substrate transporter"/>
    <property type="match status" value="1"/>
</dbReference>
<keyword evidence="3" id="KW-1185">Reference proteome</keyword>
<evidence type="ECO:0000313" key="2">
    <source>
        <dbReference type="EMBL" id="CAC5418739.1"/>
    </source>
</evidence>
<dbReference type="GO" id="GO:0022857">
    <property type="term" value="F:transmembrane transporter activity"/>
    <property type="evidence" value="ECO:0007669"/>
    <property type="project" value="InterPro"/>
</dbReference>
<evidence type="ECO:0000313" key="3">
    <source>
        <dbReference type="Proteomes" id="UP000507470"/>
    </source>
</evidence>
<dbReference type="PANTHER" id="PTHR11360">
    <property type="entry name" value="MONOCARBOXYLATE TRANSPORTER"/>
    <property type="match status" value="1"/>
</dbReference>
<dbReference type="Gene3D" id="1.20.1250.20">
    <property type="entry name" value="MFS general substrate transporter like domains"/>
    <property type="match status" value="1"/>
</dbReference>
<dbReference type="InterPro" id="IPR036259">
    <property type="entry name" value="MFS_trans_sf"/>
</dbReference>
<sequence>MDLSVVVIWKEQGYFGSSFIMLGVAKSYGILMKPLMDEFNVDITIASLGNAVMAGTFTLADRHLVFDLDGIGAGIGNSCLDGNGVVMIGCYFKRIRTVANGIALSGASVGTFVIPPLMEFLLKTYGLQGTYLILGGLYLFVAVSGALYRPLTFYSSERKAGENDEKHKLIKEDLNDSSRKGTNVVQDTTNQVISRTCDTYTDLEIQIDSEVNQEKSVSFFTSNGSSVGSMESLAQVVLAEDFKKLSSSIAIKIFGKSLLIPKIFHFSVLKMPKVSFLVFFGYFNFILCWY</sequence>
<gene>
    <name evidence="2" type="ORF">MCOR_51154</name>
</gene>
<proteinExistence type="predicted"/>
<keyword evidence="1" id="KW-1133">Transmembrane helix</keyword>
<dbReference type="PANTHER" id="PTHR11360:SF284">
    <property type="entry name" value="EG:103B4.3 PROTEIN-RELATED"/>
    <property type="match status" value="1"/>
</dbReference>
<dbReference type="Pfam" id="PF07690">
    <property type="entry name" value="MFS_1"/>
    <property type="match status" value="1"/>
</dbReference>
<organism evidence="2 3">
    <name type="scientific">Mytilus coruscus</name>
    <name type="common">Sea mussel</name>
    <dbReference type="NCBI Taxonomy" id="42192"/>
    <lineage>
        <taxon>Eukaryota</taxon>
        <taxon>Metazoa</taxon>
        <taxon>Spiralia</taxon>
        <taxon>Lophotrochozoa</taxon>
        <taxon>Mollusca</taxon>
        <taxon>Bivalvia</taxon>
        <taxon>Autobranchia</taxon>
        <taxon>Pteriomorphia</taxon>
        <taxon>Mytilida</taxon>
        <taxon>Mytiloidea</taxon>
        <taxon>Mytilidae</taxon>
        <taxon>Mytilinae</taxon>
        <taxon>Mytilus</taxon>
    </lineage>
</organism>
<dbReference type="OrthoDB" id="2213137at2759"/>
<evidence type="ECO:0000256" key="1">
    <source>
        <dbReference type="SAM" id="Phobius"/>
    </source>
</evidence>
<accession>A0A6J8EDA2</accession>
<dbReference type="InterPro" id="IPR011701">
    <property type="entry name" value="MFS"/>
</dbReference>
<dbReference type="AlphaFoldDB" id="A0A6J8EDA2"/>
<keyword evidence="1" id="KW-0472">Membrane</keyword>
<dbReference type="Proteomes" id="UP000507470">
    <property type="component" value="Unassembled WGS sequence"/>
</dbReference>
<dbReference type="EMBL" id="CACVKT020008944">
    <property type="protein sequence ID" value="CAC5418739.1"/>
    <property type="molecule type" value="Genomic_DNA"/>
</dbReference>
<name>A0A6J8EDA2_MYTCO</name>
<feature type="transmembrane region" description="Helical" evidence="1">
    <location>
        <begin position="12"/>
        <end position="31"/>
    </location>
</feature>
<dbReference type="InterPro" id="IPR050327">
    <property type="entry name" value="Proton-linked_MCT"/>
</dbReference>
<feature type="transmembrane region" description="Helical" evidence="1">
    <location>
        <begin position="130"/>
        <end position="148"/>
    </location>
</feature>